<evidence type="ECO:0000313" key="7">
    <source>
        <dbReference type="EMBL" id="OQP33915.1"/>
    </source>
</evidence>
<dbReference type="GO" id="GO:0016998">
    <property type="term" value="P:cell wall macromolecule catabolic process"/>
    <property type="evidence" value="ECO:0007669"/>
    <property type="project" value="InterPro"/>
</dbReference>
<dbReference type="InterPro" id="IPR002196">
    <property type="entry name" value="Glyco_hydro_24"/>
</dbReference>
<comment type="caution">
    <text evidence="7">The sequence shown here is derived from an EMBL/GenBank/DDBJ whole genome shotgun (WGS) entry which is preliminary data.</text>
</comment>
<dbReference type="HAMAP" id="MF_04110">
    <property type="entry name" value="ENDOLYSIN_T4"/>
    <property type="match status" value="1"/>
</dbReference>
<evidence type="ECO:0000256" key="1">
    <source>
        <dbReference type="ARBA" id="ARBA00000632"/>
    </source>
</evidence>
<dbReference type="EMBL" id="MWUE01000015">
    <property type="protein sequence ID" value="OQP33915.1"/>
    <property type="molecule type" value="Genomic_DNA"/>
</dbReference>
<name>A0A1V9DJF9_9GAMM</name>
<dbReference type="GO" id="GO:0031640">
    <property type="term" value="P:killing of cells of another organism"/>
    <property type="evidence" value="ECO:0007669"/>
    <property type="project" value="UniProtKB-KW"/>
</dbReference>
<evidence type="ECO:0000256" key="3">
    <source>
        <dbReference type="ARBA" id="ARBA00022638"/>
    </source>
</evidence>
<evidence type="ECO:0000256" key="5">
    <source>
        <dbReference type="ARBA" id="ARBA00023295"/>
    </source>
</evidence>
<dbReference type="GO" id="GO:0042742">
    <property type="term" value="P:defense response to bacterium"/>
    <property type="evidence" value="ECO:0007669"/>
    <property type="project" value="UniProtKB-KW"/>
</dbReference>
<comment type="catalytic activity">
    <reaction evidence="1 6">
        <text>Hydrolysis of (1-&gt;4)-beta-linkages between N-acetylmuramic acid and N-acetyl-D-glucosamine residues in a peptidoglycan and between N-acetyl-D-glucosamine residues in chitodextrins.</text>
        <dbReference type="EC" id="3.2.1.17"/>
    </reaction>
</comment>
<dbReference type="PANTHER" id="PTHR38107">
    <property type="match status" value="1"/>
</dbReference>
<evidence type="ECO:0000256" key="2">
    <source>
        <dbReference type="ARBA" id="ARBA00022529"/>
    </source>
</evidence>
<evidence type="ECO:0000256" key="6">
    <source>
        <dbReference type="RuleBase" id="RU003788"/>
    </source>
</evidence>
<dbReference type="InterPro" id="IPR034690">
    <property type="entry name" value="Endolysin_T4_type"/>
</dbReference>
<dbReference type="GO" id="GO:0009253">
    <property type="term" value="P:peptidoglycan catabolic process"/>
    <property type="evidence" value="ECO:0007669"/>
    <property type="project" value="InterPro"/>
</dbReference>
<accession>A0A1V9DJF9</accession>
<dbReference type="OrthoDB" id="8141296at2"/>
<evidence type="ECO:0000256" key="4">
    <source>
        <dbReference type="ARBA" id="ARBA00022801"/>
    </source>
</evidence>
<gene>
    <name evidence="7" type="ORF">B2J69_10065</name>
</gene>
<dbReference type="PANTHER" id="PTHR38107:SF3">
    <property type="entry name" value="LYSOZYME RRRD-RELATED"/>
    <property type="match status" value="1"/>
</dbReference>
<evidence type="ECO:0000313" key="8">
    <source>
        <dbReference type="Proteomes" id="UP000192769"/>
    </source>
</evidence>
<dbReference type="InterPro" id="IPR043688">
    <property type="entry name" value="SAR_endolysin-like"/>
</dbReference>
<dbReference type="SUPFAM" id="SSF53955">
    <property type="entry name" value="Lysozyme-like"/>
    <property type="match status" value="1"/>
</dbReference>
<dbReference type="AlphaFoldDB" id="A0A1V9DJF9"/>
<dbReference type="Gene3D" id="1.10.530.40">
    <property type="match status" value="1"/>
</dbReference>
<dbReference type="InterPro" id="IPR023347">
    <property type="entry name" value="Lysozyme_dom_sf"/>
</dbReference>
<reference evidence="7 8" key="1">
    <citation type="submission" date="2017-02" db="EMBL/GenBank/DDBJ databases">
        <title>Whole genome shotgun sequence of Pantoea agglomerans strain AS1 isolated from a cycad, Zamia floridana in Central Florida, USA.</title>
        <authorList>
            <person name="Lata P."/>
            <person name="Govindarajan S."/>
            <person name="Qi F."/>
            <person name="Li J.-L."/>
            <person name="Maurya S.K."/>
            <person name="Sahoo M.K."/>
        </authorList>
    </citation>
    <scope>NUCLEOTIDE SEQUENCE [LARGE SCALE GENOMIC DNA]</scope>
    <source>
        <strain evidence="7 8">AS1</strain>
    </source>
</reference>
<dbReference type="InterPro" id="IPR051018">
    <property type="entry name" value="Bacteriophage_GH24"/>
</dbReference>
<keyword evidence="2 6" id="KW-0929">Antimicrobial</keyword>
<dbReference type="CDD" id="cd16900">
    <property type="entry name" value="endolysin_R21-like"/>
    <property type="match status" value="1"/>
</dbReference>
<keyword evidence="5 6" id="KW-0326">Glycosidase</keyword>
<keyword evidence="8" id="KW-1185">Reference proteome</keyword>
<dbReference type="InterPro" id="IPR023346">
    <property type="entry name" value="Lysozyme-like_dom_sf"/>
</dbReference>
<dbReference type="EC" id="3.2.1.17" evidence="6"/>
<dbReference type="Proteomes" id="UP000192769">
    <property type="component" value="Unassembled WGS sequence"/>
</dbReference>
<dbReference type="Pfam" id="PF00959">
    <property type="entry name" value="Phage_lysozyme"/>
    <property type="match status" value="1"/>
</dbReference>
<keyword evidence="3 6" id="KW-0081">Bacteriolytic enzyme</keyword>
<protein>
    <recommendedName>
        <fullName evidence="6">Lysozyme</fullName>
        <ecNumber evidence="6">3.2.1.17</ecNumber>
    </recommendedName>
</protein>
<comment type="similarity">
    <text evidence="6">Belongs to the glycosyl hydrolase 24 family.</text>
</comment>
<keyword evidence="4 6" id="KW-0378">Hydrolase</keyword>
<dbReference type="HAMAP" id="MF_04136">
    <property type="entry name" value="SAR_ENDOLYSIN"/>
    <property type="match status" value="1"/>
</dbReference>
<proteinExistence type="inferred from homology"/>
<dbReference type="GO" id="GO:0003796">
    <property type="term" value="F:lysozyme activity"/>
    <property type="evidence" value="ECO:0007669"/>
    <property type="project" value="UniProtKB-EC"/>
</dbReference>
<organism evidence="7 8">
    <name type="scientific">Pantoea latae</name>
    <dbReference type="NCBI Taxonomy" id="1964541"/>
    <lineage>
        <taxon>Bacteria</taxon>
        <taxon>Pseudomonadati</taxon>
        <taxon>Pseudomonadota</taxon>
        <taxon>Gammaproteobacteria</taxon>
        <taxon>Enterobacterales</taxon>
        <taxon>Erwiniaceae</taxon>
        <taxon>Pantoea</taxon>
    </lineage>
</organism>
<dbReference type="RefSeq" id="WP_081138981.1">
    <property type="nucleotide sequence ID" value="NZ_MWUE01000015.1"/>
</dbReference>
<sequence>MAMSNSLRNKLIAAAGGGSMLIATIFLGGKDGVEGRVYEPYKDVAGVWTVCDGHTGSDIVKGRKYSDRECDRLLWNDLQPVKKTVDGLVKVPLSEYQRAALYSFTYNVGSGSFSKSTLLKKLNAGDQDGACEELRRWVYAGGMKWRGLMNRRDMERSMCLAESADDLKQN</sequence>